<comment type="caution">
    <text evidence="4">The sequence shown here is derived from an EMBL/GenBank/DDBJ whole genome shotgun (WGS) entry which is preliminary data.</text>
</comment>
<evidence type="ECO:0000256" key="3">
    <source>
        <dbReference type="PIRSR" id="PIRSR001359-3"/>
    </source>
</evidence>
<sequence length="278" mass="31439">MTERMYAREAVYFAFNIWDFASVQAVMDAAKNMDQNVILQTSTNIYQALPQEEMRSFVTSYSQRLGIQAWLSLDHCRDESMVRDAVDKGWDSVMLDMSQKSLAENIDAINRLHEYVQQQKNRSYIEAEVGVLQGAEDDIKAIESQIASREDIDIFIENANFDALAVAFGNAHGTYRTKPQLHYDLVEYAVKQSDKPFVVHGASGLSEEALKKLAAIHGVRKINISTDLKLAARQGYKTAEANGWLAEAGFQPIRVQQCIYEAVRDRAEEKMAMLKGDR</sequence>
<organism evidence="4 5">
    <name type="scientific">Selenomonas caprae</name>
    <dbReference type="NCBI Taxonomy" id="2606905"/>
    <lineage>
        <taxon>Bacteria</taxon>
        <taxon>Bacillati</taxon>
        <taxon>Bacillota</taxon>
        <taxon>Negativicutes</taxon>
        <taxon>Selenomonadales</taxon>
        <taxon>Selenomonadaceae</taxon>
        <taxon>Selenomonas</taxon>
    </lineage>
</organism>
<evidence type="ECO:0000313" key="4">
    <source>
        <dbReference type="EMBL" id="TYZ28966.1"/>
    </source>
</evidence>
<dbReference type="Proteomes" id="UP000322783">
    <property type="component" value="Unassembled WGS sequence"/>
</dbReference>
<evidence type="ECO:0000313" key="5">
    <source>
        <dbReference type="Proteomes" id="UP000322783"/>
    </source>
</evidence>
<feature type="binding site" evidence="2">
    <location>
        <begin position="223"/>
        <end position="226"/>
    </location>
    <ligand>
        <name>dihydroxyacetone phosphate</name>
        <dbReference type="ChEBI" id="CHEBI:57642"/>
    </ligand>
</feature>
<dbReference type="GO" id="GO:0005975">
    <property type="term" value="P:carbohydrate metabolic process"/>
    <property type="evidence" value="ECO:0007669"/>
    <property type="project" value="InterPro"/>
</dbReference>
<dbReference type="Pfam" id="PF01116">
    <property type="entry name" value="F_bP_aldolase"/>
    <property type="match status" value="1"/>
</dbReference>
<feature type="binding site" evidence="2">
    <location>
        <begin position="201"/>
        <end position="203"/>
    </location>
    <ligand>
        <name>dihydroxyacetone phosphate</name>
        <dbReference type="ChEBI" id="CHEBI:57642"/>
    </ligand>
</feature>
<keyword evidence="5" id="KW-1185">Reference proteome</keyword>
<feature type="binding site" evidence="3">
    <location>
        <position position="128"/>
    </location>
    <ligand>
        <name>Zn(2+)</name>
        <dbReference type="ChEBI" id="CHEBI:29105"/>
        <label>2</label>
    </ligand>
</feature>
<dbReference type="InterPro" id="IPR013785">
    <property type="entry name" value="Aldolase_TIM"/>
</dbReference>
<accession>A0A5D6WLK1</accession>
<name>A0A5D6WLK1_9FIRM</name>
<dbReference type="InterPro" id="IPR050246">
    <property type="entry name" value="Class_II_FBP_aldolase"/>
</dbReference>
<dbReference type="EMBL" id="VTOZ01000011">
    <property type="protein sequence ID" value="TYZ28966.1"/>
    <property type="molecule type" value="Genomic_DNA"/>
</dbReference>
<comment type="cofactor">
    <cofactor evidence="3">
        <name>Zn(2+)</name>
        <dbReference type="ChEBI" id="CHEBI:29105"/>
    </cofactor>
    <text evidence="3">Binds 2 Zn(2+) ions per subunit. One is catalytic and the other provides a structural contribution.</text>
</comment>
<dbReference type="SUPFAM" id="SSF51569">
    <property type="entry name" value="Aldolase"/>
    <property type="match status" value="1"/>
</dbReference>
<feature type="binding site" evidence="3">
    <location>
        <position position="75"/>
    </location>
    <ligand>
        <name>Zn(2+)</name>
        <dbReference type="ChEBI" id="CHEBI:29105"/>
        <label>1</label>
        <note>catalytic</note>
    </ligand>
</feature>
<feature type="active site" description="Proton donor" evidence="1">
    <location>
        <position position="74"/>
    </location>
</feature>
<reference evidence="4 5" key="1">
    <citation type="submission" date="2019-08" db="EMBL/GenBank/DDBJ databases">
        <title>Selenomonas sp. mPRGC5 and Selenomonas sp. mPRGC8 isolated from ruminal fluid of dairy goat (Capra hircus).</title>
        <authorList>
            <person name="Poothong S."/>
            <person name="Nuengjamnong C."/>
            <person name="Tanasupawat S."/>
        </authorList>
    </citation>
    <scope>NUCLEOTIDE SEQUENCE [LARGE SCALE GENOMIC DNA]</scope>
    <source>
        <strain evidence="5">mPRGC8</strain>
    </source>
</reference>
<keyword evidence="3" id="KW-0862">Zinc</keyword>
<dbReference type="GO" id="GO:0016832">
    <property type="term" value="F:aldehyde-lyase activity"/>
    <property type="evidence" value="ECO:0007669"/>
    <property type="project" value="InterPro"/>
</dbReference>
<feature type="binding site" evidence="3">
    <location>
        <position position="96"/>
    </location>
    <ligand>
        <name>Zn(2+)</name>
        <dbReference type="ChEBI" id="CHEBI:29105"/>
        <label>2</label>
    </ligand>
</feature>
<dbReference type="PANTHER" id="PTHR30304">
    <property type="entry name" value="D-TAGATOSE-1,6-BISPHOSPHATE ALDOLASE"/>
    <property type="match status" value="1"/>
</dbReference>
<keyword evidence="3" id="KW-0479">Metal-binding</keyword>
<dbReference type="AlphaFoldDB" id="A0A5D6WLK1"/>
<evidence type="ECO:0000256" key="1">
    <source>
        <dbReference type="PIRSR" id="PIRSR001359-1"/>
    </source>
</evidence>
<dbReference type="PANTHER" id="PTHR30304:SF0">
    <property type="entry name" value="D-TAGATOSE-1,6-BISPHOSPHATE ALDOLASE SUBUNIT GATY-RELATED"/>
    <property type="match status" value="1"/>
</dbReference>
<dbReference type="RefSeq" id="WP_149188989.1">
    <property type="nucleotide sequence ID" value="NZ_VTOZ01000011.1"/>
</dbReference>
<feature type="binding site" evidence="3">
    <location>
        <position position="200"/>
    </location>
    <ligand>
        <name>Zn(2+)</name>
        <dbReference type="ChEBI" id="CHEBI:29105"/>
        <label>1</label>
        <note>catalytic</note>
    </ligand>
</feature>
<feature type="binding site" evidence="3">
    <location>
        <position position="172"/>
    </location>
    <ligand>
        <name>Zn(2+)</name>
        <dbReference type="ChEBI" id="CHEBI:29105"/>
        <label>1</label>
        <note>catalytic</note>
    </ligand>
</feature>
<dbReference type="Gene3D" id="3.20.20.70">
    <property type="entry name" value="Aldolase class I"/>
    <property type="match status" value="1"/>
</dbReference>
<dbReference type="InterPro" id="IPR000771">
    <property type="entry name" value="FBA_II"/>
</dbReference>
<feature type="binding site" evidence="2">
    <location>
        <position position="173"/>
    </location>
    <ligand>
        <name>dihydroxyacetone phosphate</name>
        <dbReference type="ChEBI" id="CHEBI:57642"/>
    </ligand>
</feature>
<dbReference type="PIRSF" id="PIRSF001359">
    <property type="entry name" value="F_bP_aldolase_II"/>
    <property type="match status" value="1"/>
</dbReference>
<proteinExistence type="predicted"/>
<gene>
    <name evidence="4" type="ORF">FZ041_06560</name>
</gene>
<evidence type="ECO:0000256" key="2">
    <source>
        <dbReference type="PIRSR" id="PIRSR001359-2"/>
    </source>
</evidence>
<dbReference type="GO" id="GO:0008270">
    <property type="term" value="F:zinc ion binding"/>
    <property type="evidence" value="ECO:0007669"/>
    <property type="project" value="InterPro"/>
</dbReference>
<protein>
    <submittedName>
        <fullName evidence="4">Class II fructose-bisphosphate aldolase</fullName>
    </submittedName>
</protein>